<evidence type="ECO:0000256" key="8">
    <source>
        <dbReference type="ARBA" id="ARBA00022694"/>
    </source>
</evidence>
<reference evidence="14" key="1">
    <citation type="submission" date="2025-08" db="UniProtKB">
        <authorList>
            <consortium name="RefSeq"/>
        </authorList>
    </citation>
    <scope>IDENTIFICATION</scope>
    <source>
        <tissue evidence="14">Whole organism</tissue>
    </source>
</reference>
<comment type="pathway">
    <text evidence="3">tRNA modification; 5-methoxycarbonylmethyl-2-thiouridine-tRNA biosynthesis.</text>
</comment>
<dbReference type="GeneID" id="108674264"/>
<dbReference type="Gene3D" id="2.130.10.10">
    <property type="entry name" value="YVTN repeat-like/Quinoprotein amine dehydrogenase"/>
    <property type="match status" value="3"/>
</dbReference>
<keyword evidence="7 11" id="KW-0853">WD repeat</keyword>
<evidence type="ECO:0000256" key="10">
    <source>
        <dbReference type="ARBA" id="ARBA00023242"/>
    </source>
</evidence>
<comment type="similarity">
    <text evidence="4">Belongs to the WD repeat ELP2 family.</text>
</comment>
<keyword evidence="8" id="KW-0819">tRNA processing</keyword>
<keyword evidence="6" id="KW-0963">Cytoplasm</keyword>
<dbReference type="PANTHER" id="PTHR44111:SF1">
    <property type="entry name" value="ELONGATOR COMPLEX PROTEIN 2"/>
    <property type="match status" value="1"/>
</dbReference>
<evidence type="ECO:0000256" key="3">
    <source>
        <dbReference type="ARBA" id="ARBA00005043"/>
    </source>
</evidence>
<dbReference type="InterPro" id="IPR037289">
    <property type="entry name" value="Elp2"/>
</dbReference>
<dbReference type="RefSeq" id="XP_018017693.1">
    <property type="nucleotide sequence ID" value="XM_018162204.2"/>
</dbReference>
<evidence type="ECO:0000256" key="5">
    <source>
        <dbReference type="ARBA" id="ARBA00020267"/>
    </source>
</evidence>
<dbReference type="GO" id="GO:0033588">
    <property type="term" value="C:elongator holoenzyme complex"/>
    <property type="evidence" value="ECO:0007669"/>
    <property type="project" value="InterPro"/>
</dbReference>
<dbReference type="InterPro" id="IPR015943">
    <property type="entry name" value="WD40/YVTN_repeat-like_dom_sf"/>
</dbReference>
<dbReference type="PROSITE" id="PS50294">
    <property type="entry name" value="WD_REPEATS_REGION"/>
    <property type="match status" value="1"/>
</dbReference>
<dbReference type="OrthoDB" id="27911at2759"/>
<gene>
    <name evidence="14" type="primary">LOC108674264</name>
</gene>
<dbReference type="Pfam" id="PF00400">
    <property type="entry name" value="WD40"/>
    <property type="match status" value="4"/>
</dbReference>
<accession>A0A8B7NVB6</accession>
<proteinExistence type="inferred from homology"/>
<feature type="compositionally biased region" description="Polar residues" evidence="12">
    <location>
        <begin position="559"/>
        <end position="578"/>
    </location>
</feature>
<evidence type="ECO:0000313" key="14">
    <source>
        <dbReference type="RefSeq" id="XP_018017693.1"/>
    </source>
</evidence>
<evidence type="ECO:0000256" key="11">
    <source>
        <dbReference type="PROSITE-ProRule" id="PRU00221"/>
    </source>
</evidence>
<dbReference type="GO" id="GO:0005737">
    <property type="term" value="C:cytoplasm"/>
    <property type="evidence" value="ECO:0007669"/>
    <property type="project" value="UniProtKB-SubCell"/>
</dbReference>
<dbReference type="GO" id="GO:0002098">
    <property type="term" value="P:tRNA wobble uridine modification"/>
    <property type="evidence" value="ECO:0007669"/>
    <property type="project" value="InterPro"/>
</dbReference>
<sequence length="838" mass="90546">MEDAPSARCVYVSGAAACRRAVVAYCPSARLLFYATAGRVLAYCPQAGRVVGLSEDRSEGDIVGLRLVSGRCLTNDLTALLSLHTSGAVAVWHLSKPCVDNAYVDHVLHRALHLLGHHKGSISSGDACYLDSCSGSRLLIVTAGTDHALNFVTACSTSGNVLSSSSVKLPGRSLVPELRLVPLPSAAATPMPLLLCGGDDSKVHVWASHIGQLVGDGSEDLQYKRVGALPGHRDWITALDFVYVGGTVMLASGSKDGGVRVWRLRLDQPSAPDSGSGSVALSENGCNGTARPDDGDTLIADTDCGVETLKVRPVPLGALGTATLETVLSCHEGAVARLCWLQLPGLQECNLRLLSCTQTEDRSIVMWQPQSYRHIASSDATEGDDNDGDVWVEAARLGEVGGNREGFFSAVFSWDGSAVYAHSYQGGIHEWRLEGDNFWVPQPTVAGHFRPVVDCAWEPKGRYLLTCSEDQTTRLHAKTTDGAWHEVCRPQVHGYDMSCVACLPGLSFVSGAEEKVLRAFSAPTILAEKLATSCGWEPLLELESRDFVDAAAVPSLGLSNKSLSEQNQPRPQQQTESSRPTEDTLMAGTLWPEVAKLYGHGHELMAVAATARHIATSCKAATPQDAAIIVWSAKSYQQLQELHYHRLTVTQLNFSSDGSKLLAVSRDRSWSIYDGQLSDEFTLSFHSGLLEKSVQHSRIIWASSWAPGDTAFVTASRDKTIAVWQASGDRARDQSCGTLLWRRANTLREEDEVSAVAVTATHRQTEWLIATGLVNGDVKLHEYNEQRNELIATTTLTPAHHATVRRLSFCPPKEGNSILAACGNDNLVFLYICHTSQK</sequence>
<dbReference type="KEGG" id="hazt:108674264"/>
<comment type="subcellular location">
    <subcellularLocation>
        <location evidence="2">Cytoplasm</location>
    </subcellularLocation>
    <subcellularLocation>
        <location evidence="1">Nucleus</location>
    </subcellularLocation>
</comment>
<dbReference type="InterPro" id="IPR001680">
    <property type="entry name" value="WD40_rpt"/>
</dbReference>
<evidence type="ECO:0000256" key="12">
    <source>
        <dbReference type="SAM" id="MobiDB-lite"/>
    </source>
</evidence>
<feature type="region of interest" description="Disordered" evidence="12">
    <location>
        <begin position="559"/>
        <end position="583"/>
    </location>
</feature>
<evidence type="ECO:0000256" key="9">
    <source>
        <dbReference type="ARBA" id="ARBA00022737"/>
    </source>
</evidence>
<evidence type="ECO:0000256" key="1">
    <source>
        <dbReference type="ARBA" id="ARBA00004123"/>
    </source>
</evidence>
<evidence type="ECO:0000313" key="13">
    <source>
        <dbReference type="Proteomes" id="UP000694843"/>
    </source>
</evidence>
<dbReference type="InterPro" id="IPR036322">
    <property type="entry name" value="WD40_repeat_dom_sf"/>
</dbReference>
<dbReference type="AlphaFoldDB" id="A0A8B7NVB6"/>
<dbReference type="SUPFAM" id="SSF50978">
    <property type="entry name" value="WD40 repeat-like"/>
    <property type="match status" value="3"/>
</dbReference>
<keyword evidence="13" id="KW-1185">Reference proteome</keyword>
<evidence type="ECO:0000256" key="2">
    <source>
        <dbReference type="ARBA" id="ARBA00004496"/>
    </source>
</evidence>
<dbReference type="CTD" id="55250"/>
<evidence type="ECO:0000256" key="6">
    <source>
        <dbReference type="ARBA" id="ARBA00022490"/>
    </source>
</evidence>
<keyword evidence="9" id="KW-0677">Repeat</keyword>
<dbReference type="PANTHER" id="PTHR44111">
    <property type="entry name" value="ELONGATOR COMPLEX PROTEIN 2"/>
    <property type="match status" value="1"/>
</dbReference>
<dbReference type="GO" id="GO:0005634">
    <property type="term" value="C:nucleus"/>
    <property type="evidence" value="ECO:0007669"/>
    <property type="project" value="UniProtKB-SubCell"/>
</dbReference>
<keyword evidence="10" id="KW-0539">Nucleus</keyword>
<dbReference type="OMA" id="NPRSHCL"/>
<dbReference type="PROSITE" id="PS50082">
    <property type="entry name" value="WD_REPEATS_2"/>
    <property type="match status" value="2"/>
</dbReference>
<organism evidence="13 14">
    <name type="scientific">Hyalella azteca</name>
    <name type="common">Amphipod</name>
    <dbReference type="NCBI Taxonomy" id="294128"/>
    <lineage>
        <taxon>Eukaryota</taxon>
        <taxon>Metazoa</taxon>
        <taxon>Ecdysozoa</taxon>
        <taxon>Arthropoda</taxon>
        <taxon>Crustacea</taxon>
        <taxon>Multicrustacea</taxon>
        <taxon>Malacostraca</taxon>
        <taxon>Eumalacostraca</taxon>
        <taxon>Peracarida</taxon>
        <taxon>Amphipoda</taxon>
        <taxon>Senticaudata</taxon>
        <taxon>Talitrida</taxon>
        <taxon>Talitroidea</taxon>
        <taxon>Hyalellidae</taxon>
        <taxon>Hyalella</taxon>
    </lineage>
</organism>
<evidence type="ECO:0000256" key="4">
    <source>
        <dbReference type="ARBA" id="ARBA00005881"/>
    </source>
</evidence>
<protein>
    <recommendedName>
        <fullName evidence="5">Elongator complex protein 2</fullName>
    </recommendedName>
</protein>
<feature type="repeat" description="WD" evidence="11">
    <location>
        <begin position="229"/>
        <end position="265"/>
    </location>
</feature>
<dbReference type="Proteomes" id="UP000694843">
    <property type="component" value="Unplaced"/>
</dbReference>
<dbReference type="UniPathway" id="UPA00988"/>
<feature type="repeat" description="WD" evidence="11">
    <location>
        <begin position="693"/>
        <end position="734"/>
    </location>
</feature>
<dbReference type="SMART" id="SM00320">
    <property type="entry name" value="WD40"/>
    <property type="match status" value="10"/>
</dbReference>
<name>A0A8B7NVB6_HYAAZ</name>
<evidence type="ECO:0000256" key="7">
    <source>
        <dbReference type="ARBA" id="ARBA00022574"/>
    </source>
</evidence>